<dbReference type="RefSeq" id="WP_021861742.1">
    <property type="nucleotide sequence ID" value="NZ_CALVDK010000011.1"/>
</dbReference>
<name>A0A9Q5X838_9BACT</name>
<evidence type="ECO:0000256" key="2">
    <source>
        <dbReference type="ARBA" id="ARBA00006011"/>
    </source>
</evidence>
<gene>
    <name evidence="7" type="ORF">B5F96_09105</name>
</gene>
<comment type="similarity">
    <text evidence="2">Belongs to the bacteroidetes fimbrillin superfamily. FimA/Mfa1 family.</text>
</comment>
<dbReference type="AlphaFoldDB" id="A0A9Q5X838"/>
<protein>
    <recommendedName>
        <fullName evidence="6">Major fimbrial subunit protein N-terminal domain-containing protein</fullName>
    </recommendedName>
</protein>
<reference evidence="8" key="1">
    <citation type="submission" date="2017-04" db="EMBL/GenBank/DDBJ databases">
        <title>Function of individual gut microbiota members based on whole genome sequencing of pure cultures obtained from chicken caecum.</title>
        <authorList>
            <person name="Medvecky M."/>
            <person name="Cejkova D."/>
            <person name="Polansky O."/>
            <person name="Karasova D."/>
            <person name="Kubasova T."/>
            <person name="Cizek A."/>
            <person name="Rychlik I."/>
        </authorList>
    </citation>
    <scope>NUCLEOTIDE SEQUENCE [LARGE SCALE GENOMIC DNA]</scope>
    <source>
        <strain evidence="8">An42</strain>
    </source>
</reference>
<evidence type="ECO:0000259" key="6">
    <source>
        <dbReference type="Pfam" id="PF06321"/>
    </source>
</evidence>
<proteinExistence type="inferred from homology"/>
<sequence>MKLRNYFLLSIVVGAAVACSSNEDIPEEHVFTPNATLSLATGVYGDGRTKAAGIAVTEEEEKENKIHTLDVLVFSGTGDDAMYQTQHRANETTLVPDIEVEAGSATIVVLANSSINPKEFVGKKLSQVLEYTHSLKSETLDGGLSMSSKVIETDLTIDTHNIFGDADSFVSNHSPNEIKGGTIELYRHVAQVNLKSVKISTTNTGATFQLEEVFMANVKGYSHIASKKEDPNNGVEANAAPSGEKLWWYGDCSENSWNGEYKITEDGGKADFLAWTPEAINITEDAALETENDKRAVASFYVYENLKETPVGQRTLLVLKGTYTDNTGRVEKDRFYTISVNDPNRGYTLTEGEDAPKHNFVKRNYRYNISLSINSSGSDRPYDPVTEACMNVAVEVASWEIINQNEELD</sequence>
<comment type="subcellular location">
    <subcellularLocation>
        <location evidence="1">Fimbrium</location>
    </subcellularLocation>
</comment>
<feature type="chain" id="PRO_5040241193" description="Major fimbrial subunit protein N-terminal domain-containing protein" evidence="5">
    <location>
        <begin position="19"/>
        <end position="409"/>
    </location>
</feature>
<organism evidence="7 8">
    <name type="scientific">Parabacteroides johnsonii</name>
    <dbReference type="NCBI Taxonomy" id="387661"/>
    <lineage>
        <taxon>Bacteria</taxon>
        <taxon>Pseudomonadati</taxon>
        <taxon>Bacteroidota</taxon>
        <taxon>Bacteroidia</taxon>
        <taxon>Bacteroidales</taxon>
        <taxon>Tannerellaceae</taxon>
        <taxon>Parabacteroides</taxon>
    </lineage>
</organism>
<dbReference type="Pfam" id="PF06321">
    <property type="entry name" value="P_gingi_FimA"/>
    <property type="match status" value="1"/>
</dbReference>
<feature type="domain" description="Major fimbrial subunit protein N-terminal" evidence="6">
    <location>
        <begin position="35"/>
        <end position="187"/>
    </location>
</feature>
<dbReference type="InterPro" id="IPR029141">
    <property type="entry name" value="FimA_N"/>
</dbReference>
<evidence type="ECO:0000256" key="5">
    <source>
        <dbReference type="SAM" id="SignalP"/>
    </source>
</evidence>
<dbReference type="Gene3D" id="2.60.40.2580">
    <property type="match status" value="1"/>
</dbReference>
<feature type="signal peptide" evidence="5">
    <location>
        <begin position="1"/>
        <end position="18"/>
    </location>
</feature>
<keyword evidence="3 5" id="KW-0732">Signal</keyword>
<dbReference type="PROSITE" id="PS51257">
    <property type="entry name" value="PROKAR_LIPOPROTEIN"/>
    <property type="match status" value="1"/>
</dbReference>
<evidence type="ECO:0000313" key="7">
    <source>
        <dbReference type="EMBL" id="OUO05194.1"/>
    </source>
</evidence>
<evidence type="ECO:0000256" key="1">
    <source>
        <dbReference type="ARBA" id="ARBA00004561"/>
    </source>
</evidence>
<keyword evidence="4" id="KW-0281">Fimbrium</keyword>
<accession>A0A9Q5X838</accession>
<dbReference type="Gene3D" id="2.60.40.3690">
    <property type="match status" value="1"/>
</dbReference>
<evidence type="ECO:0000256" key="4">
    <source>
        <dbReference type="ARBA" id="ARBA00023263"/>
    </source>
</evidence>
<dbReference type="EMBL" id="NFIJ01000008">
    <property type="protein sequence ID" value="OUO05194.1"/>
    <property type="molecule type" value="Genomic_DNA"/>
</dbReference>
<evidence type="ECO:0000256" key="3">
    <source>
        <dbReference type="ARBA" id="ARBA00022729"/>
    </source>
</evidence>
<comment type="caution">
    <text evidence="7">The sequence shown here is derived from an EMBL/GenBank/DDBJ whole genome shotgun (WGS) entry which is preliminary data.</text>
</comment>
<evidence type="ECO:0000313" key="8">
    <source>
        <dbReference type="Proteomes" id="UP000195975"/>
    </source>
</evidence>
<dbReference type="Proteomes" id="UP000195975">
    <property type="component" value="Unassembled WGS sequence"/>
</dbReference>
<dbReference type="GO" id="GO:0009289">
    <property type="term" value="C:pilus"/>
    <property type="evidence" value="ECO:0007669"/>
    <property type="project" value="UniProtKB-SubCell"/>
</dbReference>